<keyword evidence="2" id="KW-0813">Transport</keyword>
<name>A0A3B0SUH2_9ZZZZ</name>
<dbReference type="EC" id="1.6.5.3" evidence="5"/>
<dbReference type="AlphaFoldDB" id="A0A3B0SUH2"/>
<dbReference type="InterPro" id="IPR001268">
    <property type="entry name" value="NADH_UbQ_OxRdtase_30kDa_su"/>
</dbReference>
<dbReference type="GO" id="GO:0008137">
    <property type="term" value="F:NADH dehydrogenase (ubiquinone) activity"/>
    <property type="evidence" value="ECO:0007669"/>
    <property type="project" value="InterPro"/>
</dbReference>
<feature type="region of interest" description="Disordered" evidence="3">
    <location>
        <begin position="1"/>
        <end position="24"/>
    </location>
</feature>
<evidence type="ECO:0000256" key="3">
    <source>
        <dbReference type="SAM" id="MobiDB-lite"/>
    </source>
</evidence>
<evidence type="ECO:0000313" key="5">
    <source>
        <dbReference type="EMBL" id="VAW08140.1"/>
    </source>
</evidence>
<accession>A0A3B0SUH2</accession>
<dbReference type="Pfam" id="PF00329">
    <property type="entry name" value="Complex1_30kDa"/>
    <property type="match status" value="1"/>
</dbReference>
<gene>
    <name evidence="5" type="ORF">MNBD_ACTINO01-2395</name>
</gene>
<dbReference type="PANTHER" id="PTHR10884">
    <property type="entry name" value="NADH DEHYDROGENASE UBIQUINONE IRON-SULFUR PROTEIN 3"/>
    <property type="match status" value="1"/>
</dbReference>
<evidence type="ECO:0000256" key="2">
    <source>
        <dbReference type="ARBA" id="ARBA00022448"/>
    </source>
</evidence>
<feature type="domain" description="NADH:ubiquinone oxidoreductase 30kDa subunit" evidence="4">
    <location>
        <begin position="61"/>
        <end position="176"/>
    </location>
</feature>
<comment type="similarity">
    <text evidence="1">Belongs to the complex I 30 kDa subunit family.</text>
</comment>
<dbReference type="InterPro" id="IPR010218">
    <property type="entry name" value="NADH_DH_suC"/>
</dbReference>
<reference evidence="5" key="1">
    <citation type="submission" date="2018-06" db="EMBL/GenBank/DDBJ databases">
        <authorList>
            <person name="Zhirakovskaya E."/>
        </authorList>
    </citation>
    <scope>NUCLEOTIDE SEQUENCE</scope>
</reference>
<evidence type="ECO:0000256" key="1">
    <source>
        <dbReference type="ARBA" id="ARBA00007569"/>
    </source>
</evidence>
<dbReference type="HAMAP" id="MF_01357">
    <property type="entry name" value="NDH1_NuoC"/>
    <property type="match status" value="1"/>
</dbReference>
<organism evidence="5">
    <name type="scientific">hydrothermal vent metagenome</name>
    <dbReference type="NCBI Taxonomy" id="652676"/>
    <lineage>
        <taxon>unclassified sequences</taxon>
        <taxon>metagenomes</taxon>
        <taxon>ecological metagenomes</taxon>
    </lineage>
</organism>
<dbReference type="InterPro" id="IPR037232">
    <property type="entry name" value="NADH_quin_OxRdtase_su_C/D-like"/>
</dbReference>
<dbReference type="NCBIfam" id="TIGR01961">
    <property type="entry name" value="NuoC_fam"/>
    <property type="match status" value="1"/>
</dbReference>
<dbReference type="PANTHER" id="PTHR10884:SF14">
    <property type="entry name" value="NADH DEHYDROGENASE [UBIQUINONE] IRON-SULFUR PROTEIN 3, MITOCHONDRIAL"/>
    <property type="match status" value="1"/>
</dbReference>
<protein>
    <submittedName>
        <fullName evidence="5">NADH-ubiquinone oxidoreductase chain C</fullName>
        <ecNumber evidence="5">1.6.5.3</ecNumber>
    </submittedName>
</protein>
<dbReference type="SUPFAM" id="SSF143243">
    <property type="entry name" value="Nqo5-like"/>
    <property type="match status" value="1"/>
</dbReference>
<proteinExistence type="inferred from homology"/>
<sequence length="190" mass="20858">MSDDRTQIDEVQDQGDGSGTELPARDLPDVAVIASLMESFEDATFTAAKYASSETIYHMIAVPVADWVAFATEAKDAGFDTFIDLTAIDHFSEAPRFEVVLNLLSTTDAQRIIVSTRVPYDDPSMPTLTGVFAGANFYEREAYDLLGVDFSGHPDLTRILMPDDWQGHPLRKDYDVGVVPVEFKAGSVDV</sequence>
<evidence type="ECO:0000259" key="4">
    <source>
        <dbReference type="Pfam" id="PF00329"/>
    </source>
</evidence>
<dbReference type="EMBL" id="UOEI01000578">
    <property type="protein sequence ID" value="VAW08140.1"/>
    <property type="molecule type" value="Genomic_DNA"/>
</dbReference>
<dbReference type="GO" id="GO:0016651">
    <property type="term" value="F:oxidoreductase activity, acting on NAD(P)H"/>
    <property type="evidence" value="ECO:0007669"/>
    <property type="project" value="InterPro"/>
</dbReference>
<keyword evidence="5" id="KW-0560">Oxidoreductase</keyword>
<dbReference type="Gene3D" id="3.30.460.80">
    <property type="entry name" value="NADH:ubiquinone oxidoreductase, 30kDa subunit"/>
    <property type="match status" value="1"/>
</dbReference>
<keyword evidence="5" id="KW-0830">Ubiquinone</keyword>